<evidence type="ECO:0000256" key="7">
    <source>
        <dbReference type="ARBA" id="ARBA00023098"/>
    </source>
</evidence>
<feature type="binding site" evidence="10">
    <location>
        <position position="207"/>
    </location>
    <ligand>
        <name>substrate</name>
    </ligand>
</feature>
<feature type="binding site" evidence="10">
    <location>
        <position position="17"/>
    </location>
    <ligand>
        <name>Mn(2+)</name>
        <dbReference type="ChEBI" id="CHEBI:29035"/>
        <label>1</label>
    </ligand>
</feature>
<dbReference type="InterPro" id="IPR004843">
    <property type="entry name" value="Calcineurin-like_PHP"/>
</dbReference>
<feature type="binding site" evidence="10">
    <location>
        <begin position="91"/>
        <end position="92"/>
    </location>
    <ligand>
        <name>substrate</name>
    </ligand>
</feature>
<evidence type="ECO:0000256" key="3">
    <source>
        <dbReference type="ARBA" id="ARBA00022519"/>
    </source>
</evidence>
<dbReference type="HAMAP" id="MF_00575">
    <property type="entry name" value="LpxH"/>
    <property type="match status" value="1"/>
</dbReference>
<feature type="binding site" evidence="10">
    <location>
        <position position="126"/>
    </location>
    <ligand>
        <name>Mn(2+)</name>
        <dbReference type="ChEBI" id="CHEBI:29035"/>
        <label>2</label>
    </ligand>
</feature>
<evidence type="ECO:0000256" key="6">
    <source>
        <dbReference type="ARBA" id="ARBA00022801"/>
    </source>
</evidence>
<comment type="function">
    <text evidence="10">Hydrolyzes the pyrophosphate bond of UDP-2,3-diacylglucosamine to yield 2,3-diacylglucosamine 1-phosphate (lipid X) and UMP by catalyzing the attack of water at the alpha-P atom. Involved in the biosynthesis of lipid A, a phosphorylated glycolipid that anchors the lipopolysaccharide to the outer membrane of the cell.</text>
</comment>
<dbReference type="EC" id="3.6.1.54" evidence="10"/>
<feature type="binding site" evidence="10">
    <location>
        <position position="91"/>
    </location>
    <ligand>
        <name>Mn(2+)</name>
        <dbReference type="ChEBI" id="CHEBI:29035"/>
        <label>2</label>
    </ligand>
</feature>
<feature type="binding site" evidence="10">
    <location>
        <position position="51"/>
    </location>
    <ligand>
        <name>Mn(2+)</name>
        <dbReference type="ChEBI" id="CHEBI:29035"/>
        <label>1</label>
    </ligand>
</feature>
<keyword evidence="1 10" id="KW-1003">Cell membrane</keyword>
<feature type="binding site" evidence="10">
    <location>
        <position position="51"/>
    </location>
    <ligand>
        <name>Mn(2+)</name>
        <dbReference type="ChEBI" id="CHEBI:29035"/>
        <label>2</label>
    </ligand>
</feature>
<comment type="subcellular location">
    <subcellularLocation>
        <location evidence="10">Cell inner membrane</location>
        <topology evidence="10">Peripheral membrane protein</topology>
        <orientation evidence="10">Cytoplasmic side</orientation>
    </subcellularLocation>
</comment>
<name>A0ABM8LAT0_9BURK</name>
<accession>A0ABM8LAT0</accession>
<dbReference type="GO" id="GO:0016787">
    <property type="term" value="F:hydrolase activity"/>
    <property type="evidence" value="ECO:0007669"/>
    <property type="project" value="UniProtKB-KW"/>
</dbReference>
<sequence>MNKITLPGPVWLASDLHLGPATPATSEAFLAFLAFLQVAQEEAAALLLPGDIFDAWIGDDVIRAAPPWLATVLAALKTTAARIPVWLGRGNRDFLIGEELAKAVGAQLLPEPALLETDFGSILLTHGDEFCTDDAAYQQFRQMVRNPQWQAEFLAKTIPERLAMAQQARGESQAANQTKSMEIMDVNAGAIESIFRESGVRVLVHGHTHRPARHVLEVDGEKRERWVLPDWDCDHVSPPRGGWLVIDRDGLQFYDLETEA</sequence>
<dbReference type="InterPro" id="IPR010138">
    <property type="entry name" value="UDP-diacylglucosamine_Hdrlase"/>
</dbReference>
<keyword evidence="6 10" id="KW-0378">Hydrolase</keyword>
<keyword evidence="5 10" id="KW-0479">Metal-binding</keyword>
<comment type="pathway">
    <text evidence="10">Glycolipid biosynthesis; lipid IV(A) biosynthesis; lipid IV(A) from (3R)-3-hydroxytetradecanoyl-[acyl-carrier-protein] and UDP-N-acetyl-alpha-D-glucosamine: step 4/6.</text>
</comment>
<evidence type="ECO:0000256" key="1">
    <source>
        <dbReference type="ARBA" id="ARBA00022475"/>
    </source>
</evidence>
<dbReference type="RefSeq" id="WP_180098265.1">
    <property type="nucleotide sequence ID" value="NZ_CADIKR010000002.1"/>
</dbReference>
<comment type="similarity">
    <text evidence="10">Belongs to the LpxH family.</text>
</comment>
<dbReference type="InterPro" id="IPR043461">
    <property type="entry name" value="LpxH-like"/>
</dbReference>
<protein>
    <recommendedName>
        <fullName evidence="10">UDP-2,3-diacylglucosamine hydrolase</fullName>
        <ecNumber evidence="10">3.6.1.54</ecNumber>
    </recommendedName>
    <alternativeName>
        <fullName evidence="10">UDP-2,3-diacylglucosamine diphosphatase</fullName>
    </alternativeName>
</protein>
<feature type="domain" description="Calcineurin-like phosphoesterase" evidence="11">
    <location>
        <begin position="9"/>
        <end position="211"/>
    </location>
</feature>
<evidence type="ECO:0000313" key="12">
    <source>
        <dbReference type="EMBL" id="CAB3845241.1"/>
    </source>
</evidence>
<keyword evidence="3 10" id="KW-0997">Cell inner membrane</keyword>
<feature type="binding site" evidence="10">
    <location>
        <position position="172"/>
    </location>
    <ligand>
        <name>substrate</name>
    </ligand>
</feature>
<feature type="binding site" evidence="10">
    <location>
        <position position="15"/>
    </location>
    <ligand>
        <name>Mn(2+)</name>
        <dbReference type="ChEBI" id="CHEBI:29035"/>
        <label>1</label>
    </ligand>
</feature>
<reference evidence="12 13" key="1">
    <citation type="submission" date="2020-04" db="EMBL/GenBank/DDBJ databases">
        <authorList>
            <person name="De Canck E."/>
        </authorList>
    </citation>
    <scope>NUCLEOTIDE SEQUENCE [LARGE SCALE GENOMIC DNA]</scope>
    <source>
        <strain evidence="12 13">LMG 3415</strain>
    </source>
</reference>
<keyword evidence="13" id="KW-1185">Reference proteome</keyword>
<evidence type="ECO:0000256" key="2">
    <source>
        <dbReference type="ARBA" id="ARBA00022516"/>
    </source>
</evidence>
<feature type="binding site" evidence="10">
    <location>
        <position position="209"/>
    </location>
    <ligand>
        <name>Mn(2+)</name>
        <dbReference type="ChEBI" id="CHEBI:29035"/>
        <label>1</label>
    </ligand>
</feature>
<comment type="catalytic activity">
    <reaction evidence="10">
        <text>UDP-2-N,3-O-bis[(3R)-3-hydroxytetradecanoyl]-alpha-D-glucosamine + H2O = 2-N,3-O-bis[(3R)-3-hydroxytetradecanoyl]-alpha-D-glucosaminyl 1-phosphate + UMP + 2 H(+)</text>
        <dbReference type="Rhea" id="RHEA:25213"/>
        <dbReference type="ChEBI" id="CHEBI:15377"/>
        <dbReference type="ChEBI" id="CHEBI:15378"/>
        <dbReference type="ChEBI" id="CHEBI:57865"/>
        <dbReference type="ChEBI" id="CHEBI:57957"/>
        <dbReference type="ChEBI" id="CHEBI:78847"/>
        <dbReference type="EC" id="3.6.1.54"/>
    </reaction>
</comment>
<dbReference type="NCBIfam" id="NF003743">
    <property type="entry name" value="PRK05340.1"/>
    <property type="match status" value="1"/>
</dbReference>
<proteinExistence type="inferred from homology"/>
<feature type="binding site" evidence="10">
    <location>
        <position position="207"/>
    </location>
    <ligand>
        <name>Mn(2+)</name>
        <dbReference type="ChEBI" id="CHEBI:29035"/>
        <label>2</label>
    </ligand>
</feature>
<evidence type="ECO:0000256" key="9">
    <source>
        <dbReference type="ARBA" id="ARBA00023211"/>
    </source>
</evidence>
<evidence type="ECO:0000256" key="4">
    <source>
        <dbReference type="ARBA" id="ARBA00022556"/>
    </source>
</evidence>
<feature type="binding site" evidence="10">
    <location>
        <position position="179"/>
    </location>
    <ligand>
        <name>substrate</name>
    </ligand>
</feature>
<dbReference type="NCBIfam" id="TIGR01854">
    <property type="entry name" value="lipid_A_lpxH"/>
    <property type="match status" value="1"/>
</dbReference>
<keyword evidence="8 10" id="KW-0472">Membrane</keyword>
<dbReference type="Pfam" id="PF00149">
    <property type="entry name" value="Metallophos"/>
    <property type="match status" value="1"/>
</dbReference>
<evidence type="ECO:0000256" key="8">
    <source>
        <dbReference type="ARBA" id="ARBA00023136"/>
    </source>
</evidence>
<evidence type="ECO:0000313" key="13">
    <source>
        <dbReference type="Proteomes" id="UP000507140"/>
    </source>
</evidence>
<dbReference type="EMBL" id="CADIKR010000002">
    <property type="protein sequence ID" value="CAB3845241.1"/>
    <property type="molecule type" value="Genomic_DNA"/>
</dbReference>
<dbReference type="InterPro" id="IPR029052">
    <property type="entry name" value="Metallo-depent_PP-like"/>
</dbReference>
<feature type="binding site" evidence="10">
    <location>
        <position position="134"/>
    </location>
    <ligand>
        <name>substrate</name>
    </ligand>
</feature>
<evidence type="ECO:0000259" key="11">
    <source>
        <dbReference type="Pfam" id="PF00149"/>
    </source>
</evidence>
<keyword evidence="2 10" id="KW-0444">Lipid biosynthesis</keyword>
<comment type="caution">
    <text evidence="12">The sequence shown here is derived from an EMBL/GenBank/DDBJ whole genome shotgun (WGS) entry which is preliminary data.</text>
</comment>
<feature type="binding site" evidence="10">
    <location>
        <position position="176"/>
    </location>
    <ligand>
        <name>substrate</name>
    </ligand>
</feature>
<evidence type="ECO:0000256" key="10">
    <source>
        <dbReference type="HAMAP-Rule" id="MF_00575"/>
    </source>
</evidence>
<dbReference type="CDD" id="cd07398">
    <property type="entry name" value="MPP_YbbF-LpxH"/>
    <property type="match status" value="1"/>
</dbReference>
<comment type="cofactor">
    <cofactor evidence="10">
        <name>Mn(2+)</name>
        <dbReference type="ChEBI" id="CHEBI:29035"/>
    </cofactor>
    <text evidence="10">Binds 2 Mn(2+) ions per subunit in a binuclear metal center.</text>
</comment>
<gene>
    <name evidence="12" type="primary">lpxH_1</name>
    <name evidence="10" type="synonym">lpxH</name>
    <name evidence="12" type="ORF">LMG3415_01632</name>
</gene>
<evidence type="ECO:0000256" key="5">
    <source>
        <dbReference type="ARBA" id="ARBA00022723"/>
    </source>
</evidence>
<dbReference type="SUPFAM" id="SSF56300">
    <property type="entry name" value="Metallo-dependent phosphatases"/>
    <property type="match status" value="1"/>
</dbReference>
<keyword evidence="9 10" id="KW-0464">Manganese</keyword>
<dbReference type="PANTHER" id="PTHR34990">
    <property type="entry name" value="UDP-2,3-DIACYLGLUCOSAMINE HYDROLASE-RELATED"/>
    <property type="match status" value="1"/>
</dbReference>
<dbReference type="PANTHER" id="PTHR34990:SF1">
    <property type="entry name" value="UDP-2,3-DIACYLGLUCOSAMINE HYDROLASE"/>
    <property type="match status" value="1"/>
</dbReference>
<keyword evidence="4 10" id="KW-0441">Lipid A biosynthesis</keyword>
<dbReference type="Proteomes" id="UP000507140">
    <property type="component" value="Unassembled WGS sequence"/>
</dbReference>
<keyword evidence="7 10" id="KW-0443">Lipid metabolism</keyword>
<dbReference type="Gene3D" id="3.60.21.10">
    <property type="match status" value="1"/>
</dbReference>
<organism evidence="12 13">
    <name type="scientific">Achromobacter mucicolens</name>
    <dbReference type="NCBI Taxonomy" id="1389922"/>
    <lineage>
        <taxon>Bacteria</taxon>
        <taxon>Pseudomonadati</taxon>
        <taxon>Pseudomonadota</taxon>
        <taxon>Betaproteobacteria</taxon>
        <taxon>Burkholderiales</taxon>
        <taxon>Alcaligenaceae</taxon>
        <taxon>Achromobacter</taxon>
    </lineage>
</organism>